<keyword evidence="3" id="KW-0813">Transport</keyword>
<evidence type="ECO:0000256" key="1">
    <source>
        <dbReference type="ARBA" id="ARBA00004123"/>
    </source>
</evidence>
<evidence type="ECO:0000256" key="3">
    <source>
        <dbReference type="ARBA" id="ARBA00022448"/>
    </source>
</evidence>
<dbReference type="GO" id="GO:0017056">
    <property type="term" value="F:structural constituent of nuclear pore"/>
    <property type="evidence" value="ECO:0007669"/>
    <property type="project" value="TreeGrafter"/>
</dbReference>
<dbReference type="EMBL" id="NAJP01000024">
    <property type="protein sequence ID" value="TKA42165.1"/>
    <property type="molecule type" value="Genomic_DNA"/>
</dbReference>
<evidence type="ECO:0008006" key="7">
    <source>
        <dbReference type="Google" id="ProtNLM"/>
    </source>
</evidence>
<keyword evidence="4" id="KW-0539">Nucleus</keyword>
<dbReference type="PANTHER" id="PTHR31344">
    <property type="entry name" value="NUCLEAR PORE COMPLEX PROTEIN NUP205"/>
    <property type="match status" value="1"/>
</dbReference>
<evidence type="ECO:0000256" key="4">
    <source>
        <dbReference type="ARBA" id="ARBA00023242"/>
    </source>
</evidence>
<sequence length="1673" mass="182913">MEHETPISRLQSLQRDLIAFSELRLTNVARLSAELDASVQDLRRFLERKGKNEKSRQQLVPPTATQPETLIIENVEYRVNSDFRQSALAVADELSLDELEAARLCIEVSPGDDFQVGTSLALRAVLQFHDYRRSLLECMRLILQQYNDAITADEESVMSVFQGPVDAMMKAQDGPPDAGSGLWKKCVDGLTDVETFFSAMSERQQTMMMTGQVLVGDGVDAFQAQRLLLTRQHESLVAVLVCLLNGRFAIDQPEYRGLISKAATFDGSIDFAMHYVPALVSSAARLGSNQNTQADTSHSLHKLFEAGPAQLQWKSSQLKAVAIVTWLAEYSRRYDDPTADPQIRVADRQKAELNRSDLFMQAVKDKAFHFLLATCKWLKPEIWHDPAKLGLVDYLLSDASIIPANASPPASDFVASTMSELQGFTDALVSNMPDIVRRLKSEEDDQRRLNFSSPPTEATRYEPDLERFIVIMSYAYQDDPETAQDFWSDKDSNLHGFLRWVSQRLPTPRVAAFCELLTSISSDQNAANQTHRFLLEDTAMVSGRLRKTYSVSWAQIFAELDTYASSLRSKLTAPQSVTQDGFVAGSEYIEGVETSIMLEAYLRLASHICRVSPEARNWLLREQTFHVGEIMFQLASSGIEGRIQASCFNLLAAMLTEKVAEVNDGMWVMLDNWITAGGPAGSNTPRPPVPGRALTSEKQYLQRFNDKPETATAFVALLNTLITPSPTQTGGTLDALPFPETLGAPSRNGGIEVYVDFAIGTAFRHTADHARVGIDPTETDVLRSTCLEFVFQSLTTFNEDLLLLANATSISVDSAIKVSSLATYARLHPFARVMEWLFNSNVITALFASVQPDADMLNGLDFRSPLVQSTLRGMQVMNLAMRLQATYFDIVRPIVKTQSGSRPPPVANAALASFDDVILSQLGVVVDITGLAASTHAELSLEALSLLHKLASSRKLSDTTEPGSRAGNRLIGALANTSDAIASELVLMFEVDEFDIETGEQPLKLVKAQAVLDMLNSSLDGSITRPTVAHCLLGFSCGERTVKVTSDSAFAHSQSLFHAIAACSATLPMAVESSNLSWLLGIKRGCQDVINKLALSPLTATLVRPELLSMDLVEALSKSQIPVAFNPLWDQRASPDPECLLESSALAIRDFLKSRELFFEYAALQLRLAAEQRTYSVQESTMSTLQGAIRLPTGEQEPTMSVVELFDFLELETAPALEVTPRLLAGADLSVCLKADPEITTAYDLSLAEKLLVLRKQEIVSMGQLKEVSDEQQLDDEIQATLASLLSHNNFRAIQNARVTALEAWTEVFSLMITSGGLEHAEQTMLALQGLQTILGKFEKSLSDNLDAAALLGKLTLALVRSATPAMGQAGQHTTSTVHERLLSAFRVSLKAITESSTGLGLRDVCYRTCIAVTAAMPLTIAGGTPSPSPFARQLLQLVHHAGDRLLVVSTEDAFSGRGSTRVSAVLFLDAIMALSQAAAVNTAMLKSLSKLNFVPVLIDTSIGSVASSFQSQNDELRTTLAYFHTALSLLLRICSTADGTQLVLNSGFFSAITDSRLFSTDPDIGLDIDNAAALREFYKLLSAILRVVTATVVARGAGNAATVQQAKAFLQQNRFSIMAVFKRTSAVQKTSGPPETEALNVAEEFSRLMLVTGFLEDDESAHQRTTRTNGFT</sequence>
<dbReference type="Pfam" id="PF11894">
    <property type="entry name" value="Nup192"/>
    <property type="match status" value="1"/>
</dbReference>
<dbReference type="Proteomes" id="UP000310066">
    <property type="component" value="Unassembled WGS sequence"/>
</dbReference>
<evidence type="ECO:0000313" key="5">
    <source>
        <dbReference type="EMBL" id="TKA42165.1"/>
    </source>
</evidence>
<dbReference type="STRING" id="329885.A0A4U0V3B7"/>
<comment type="similarity">
    <text evidence="2">Belongs to the NUP186/NUP192/NUP205 family.</text>
</comment>
<name>A0A4U0V3B7_9PEZI</name>
<protein>
    <recommendedName>
        <fullName evidence="7">Nucleoporin</fullName>
    </recommendedName>
</protein>
<dbReference type="OrthoDB" id="2019644at2759"/>
<proteinExistence type="inferred from homology"/>
<dbReference type="InterPro" id="IPR021827">
    <property type="entry name" value="Nup186/Nup192/Nup205"/>
</dbReference>
<organism evidence="5 6">
    <name type="scientific">Friedmanniomyces endolithicus</name>
    <dbReference type="NCBI Taxonomy" id="329885"/>
    <lineage>
        <taxon>Eukaryota</taxon>
        <taxon>Fungi</taxon>
        <taxon>Dikarya</taxon>
        <taxon>Ascomycota</taxon>
        <taxon>Pezizomycotina</taxon>
        <taxon>Dothideomycetes</taxon>
        <taxon>Dothideomycetidae</taxon>
        <taxon>Mycosphaerellales</taxon>
        <taxon>Teratosphaeriaceae</taxon>
        <taxon>Friedmanniomyces</taxon>
    </lineage>
</organism>
<dbReference type="GO" id="GO:0006999">
    <property type="term" value="P:nuclear pore organization"/>
    <property type="evidence" value="ECO:0007669"/>
    <property type="project" value="TreeGrafter"/>
</dbReference>
<evidence type="ECO:0000313" key="6">
    <source>
        <dbReference type="Proteomes" id="UP000310066"/>
    </source>
</evidence>
<reference evidence="5 6" key="1">
    <citation type="submission" date="2017-03" db="EMBL/GenBank/DDBJ databases">
        <title>Genomes of endolithic fungi from Antarctica.</title>
        <authorList>
            <person name="Coleine C."/>
            <person name="Masonjones S."/>
            <person name="Stajich J.E."/>
        </authorList>
    </citation>
    <scope>NUCLEOTIDE SEQUENCE [LARGE SCALE GENOMIC DNA]</scope>
    <source>
        <strain evidence="5 6">CCFEE 5311</strain>
    </source>
</reference>
<dbReference type="GO" id="GO:0044611">
    <property type="term" value="C:nuclear pore inner ring"/>
    <property type="evidence" value="ECO:0007669"/>
    <property type="project" value="TreeGrafter"/>
</dbReference>
<accession>A0A4U0V3B7</accession>
<dbReference type="PANTHER" id="PTHR31344:SF0">
    <property type="entry name" value="NUCLEAR PORE COMPLEX PROTEIN NUP205"/>
    <property type="match status" value="1"/>
</dbReference>
<comment type="subcellular location">
    <subcellularLocation>
        <location evidence="1">Nucleus</location>
    </subcellularLocation>
</comment>
<comment type="caution">
    <text evidence="5">The sequence shown here is derived from an EMBL/GenBank/DDBJ whole genome shotgun (WGS) entry which is preliminary data.</text>
</comment>
<evidence type="ECO:0000256" key="2">
    <source>
        <dbReference type="ARBA" id="ARBA00005892"/>
    </source>
</evidence>
<gene>
    <name evidence="5" type="ORF">B0A54_07253</name>
</gene>